<keyword evidence="3" id="KW-1185">Reference proteome</keyword>
<evidence type="ECO:0000313" key="2">
    <source>
        <dbReference type="EMBL" id="UNZ01564.1"/>
    </source>
</evidence>
<protein>
    <submittedName>
        <fullName evidence="2">Uncharacterized protein</fullName>
    </submittedName>
</protein>
<reference evidence="2 3" key="1">
    <citation type="submission" date="2022-03" db="EMBL/GenBank/DDBJ databases">
        <title>Complete genome of Streptomyces rimosus ssp. rimosus R7 (=ATCC 10970).</title>
        <authorList>
            <person name="Beganovic S."/>
            <person name="Ruckert C."/>
            <person name="Busche T."/>
            <person name="Kalinowski J."/>
            <person name="Wittmann C."/>
        </authorList>
    </citation>
    <scope>NUCLEOTIDE SEQUENCE [LARGE SCALE GENOMIC DNA]</scope>
    <source>
        <strain evidence="2 3">R7</strain>
    </source>
</reference>
<organism evidence="2 3">
    <name type="scientific">Streptomyces rimosus subsp. rimosus</name>
    <dbReference type="NCBI Taxonomy" id="132474"/>
    <lineage>
        <taxon>Bacteria</taxon>
        <taxon>Bacillati</taxon>
        <taxon>Actinomycetota</taxon>
        <taxon>Actinomycetes</taxon>
        <taxon>Kitasatosporales</taxon>
        <taxon>Streptomycetaceae</taxon>
        <taxon>Streptomyces</taxon>
    </lineage>
</organism>
<proteinExistence type="predicted"/>
<evidence type="ECO:0000256" key="1">
    <source>
        <dbReference type="SAM" id="MobiDB-lite"/>
    </source>
</evidence>
<dbReference type="Proteomes" id="UP000829494">
    <property type="component" value="Chromosome"/>
</dbReference>
<name>A0ABY3YV75_STRRM</name>
<accession>A0ABY3YV75</accession>
<dbReference type="EMBL" id="CP094298">
    <property type="protein sequence ID" value="UNZ01564.1"/>
    <property type="molecule type" value="Genomic_DNA"/>
</dbReference>
<gene>
    <name evidence="2" type="ORF">SRIMR7_05360</name>
</gene>
<feature type="region of interest" description="Disordered" evidence="1">
    <location>
        <begin position="48"/>
        <end position="95"/>
    </location>
</feature>
<sequence>MNPGHSSSGKSCAYAGRAPFRSDGCTFAVHDDEKDGYGVQLFVHATKNGSGLDALDRPRQDAAGRSAGETRASRAAGIPPAPVFRPFRGTTRCRR</sequence>
<evidence type="ECO:0000313" key="3">
    <source>
        <dbReference type="Proteomes" id="UP000829494"/>
    </source>
</evidence>